<keyword evidence="3" id="KW-0547">Nucleotide-binding</keyword>
<keyword evidence="11" id="KW-1185">Reference proteome</keyword>
<sequence>MNAVLVNAVLVNAVLVNAVLVNAVLVNTVLTISRTTHGHPANRCRGTPRTGTIGCVRTLLGYAKDHWIALSVGLVIALASAAANLAQPLATKSVVDALADGSSLSGPVVTLAVLVVVGSLLAALYTFLLDRTAEKVVFSVRRQLIGRLLRLRIPELDKSAPGDLTARVTSDSTLLQSATTQALISIVKGVAGGVGAVIVMFTLDARLSGLTLGSLAVVGVVMGVLLPKIRRVITRAQEAVGAVGAGLDRALGAARTVKASGAEAREEAAVTDAAREAMRAGFAGAKYSALVGGIMNLAFSVPFLLVLGAGGLWAATGSLELSTLIAFLLTVFYMTEPLGELVQGTTTLQQGLGAVKRIHEVEELAIETDVDQPVEAVGDGAPGIAVHNVKFQYAGRSAALDGVSFEAPAGGRTALVGPSGAGKTTLFALLQRFYEPASGLITVDGVDIAKMTRAEVRRRIGYVEQDAPALAGTIESNLRYAAPDATDEELTEVLRATRLDDLVERLPDGLDTMVGTRGLALSGGERQRLAIARALLRRPQVLLMDEATSQLDARNEVALREAIDQAAERCTVLLIAHRLSTVVSADRIVVLERGRVAATGTHDELLSASPLYRELAASQLLVPEAVEQ</sequence>
<evidence type="ECO:0000313" key="10">
    <source>
        <dbReference type="EMBL" id="NRN64273.1"/>
    </source>
</evidence>
<feature type="transmembrane region" description="Helical" evidence="7">
    <location>
        <begin position="6"/>
        <end position="30"/>
    </location>
</feature>
<keyword evidence="5 7" id="KW-1133">Transmembrane helix</keyword>
<evidence type="ECO:0000259" key="8">
    <source>
        <dbReference type="PROSITE" id="PS50893"/>
    </source>
</evidence>
<feature type="transmembrane region" description="Helical" evidence="7">
    <location>
        <begin position="106"/>
        <end position="128"/>
    </location>
</feature>
<dbReference type="Proteomes" id="UP000763557">
    <property type="component" value="Unassembled WGS sequence"/>
</dbReference>
<dbReference type="PROSITE" id="PS00211">
    <property type="entry name" value="ABC_TRANSPORTER_1"/>
    <property type="match status" value="1"/>
</dbReference>
<evidence type="ECO:0000256" key="5">
    <source>
        <dbReference type="ARBA" id="ARBA00022989"/>
    </source>
</evidence>
<comment type="caution">
    <text evidence="10">The sequence shown here is derived from an EMBL/GenBank/DDBJ whole genome shotgun (WGS) entry which is preliminary data.</text>
</comment>
<dbReference type="Pfam" id="PF00005">
    <property type="entry name" value="ABC_tran"/>
    <property type="match status" value="1"/>
</dbReference>
<dbReference type="PANTHER" id="PTHR43394">
    <property type="entry name" value="ATP-DEPENDENT PERMEASE MDL1, MITOCHONDRIAL"/>
    <property type="match status" value="1"/>
</dbReference>
<keyword evidence="4 10" id="KW-0067">ATP-binding</keyword>
<dbReference type="InterPro" id="IPR027417">
    <property type="entry name" value="P-loop_NTPase"/>
</dbReference>
<dbReference type="InterPro" id="IPR011527">
    <property type="entry name" value="ABC1_TM_dom"/>
</dbReference>
<dbReference type="InterPro" id="IPR003439">
    <property type="entry name" value="ABC_transporter-like_ATP-bd"/>
</dbReference>
<dbReference type="CDD" id="cd18551">
    <property type="entry name" value="ABC_6TM_LmrA_like"/>
    <property type="match status" value="1"/>
</dbReference>
<dbReference type="InterPro" id="IPR017871">
    <property type="entry name" value="ABC_transporter-like_CS"/>
</dbReference>
<dbReference type="SUPFAM" id="SSF90123">
    <property type="entry name" value="ABC transporter transmembrane region"/>
    <property type="match status" value="1"/>
</dbReference>
<keyword evidence="6 7" id="KW-0472">Membrane</keyword>
<comment type="subcellular location">
    <subcellularLocation>
        <location evidence="1">Cell membrane</location>
        <topology evidence="1">Multi-pass membrane protein</topology>
    </subcellularLocation>
</comment>
<feature type="transmembrane region" description="Helical" evidence="7">
    <location>
        <begin position="182"/>
        <end position="201"/>
    </location>
</feature>
<feature type="domain" description="ABC transporter" evidence="8">
    <location>
        <begin position="384"/>
        <end position="618"/>
    </location>
</feature>
<protein>
    <submittedName>
        <fullName evidence="10">Multidrug resistance ABC transporter ATP-binding/permease protein BmrA</fullName>
    </submittedName>
</protein>
<evidence type="ECO:0000256" key="3">
    <source>
        <dbReference type="ARBA" id="ARBA00022741"/>
    </source>
</evidence>
<evidence type="ECO:0000256" key="6">
    <source>
        <dbReference type="ARBA" id="ARBA00023136"/>
    </source>
</evidence>
<feature type="transmembrane region" description="Helical" evidence="7">
    <location>
        <begin position="67"/>
        <end position="86"/>
    </location>
</feature>
<dbReference type="Gene3D" id="3.40.50.300">
    <property type="entry name" value="P-loop containing nucleotide triphosphate hydrolases"/>
    <property type="match status" value="1"/>
</dbReference>
<name>A0ABX2F018_9PSEU</name>
<evidence type="ECO:0000256" key="4">
    <source>
        <dbReference type="ARBA" id="ARBA00022840"/>
    </source>
</evidence>
<dbReference type="Pfam" id="PF00664">
    <property type="entry name" value="ABC_membrane"/>
    <property type="match status" value="1"/>
</dbReference>
<gene>
    <name evidence="10" type="ORF">GC106_14790</name>
</gene>
<dbReference type="PROSITE" id="PS50893">
    <property type="entry name" value="ABC_TRANSPORTER_2"/>
    <property type="match status" value="1"/>
</dbReference>
<evidence type="ECO:0000256" key="7">
    <source>
        <dbReference type="SAM" id="Phobius"/>
    </source>
</evidence>
<feature type="transmembrane region" description="Helical" evidence="7">
    <location>
        <begin position="207"/>
        <end position="226"/>
    </location>
</feature>
<dbReference type="InterPro" id="IPR036640">
    <property type="entry name" value="ABC1_TM_sf"/>
</dbReference>
<evidence type="ECO:0000256" key="1">
    <source>
        <dbReference type="ARBA" id="ARBA00004651"/>
    </source>
</evidence>
<organism evidence="10 11">
    <name type="scientific">Kibdelosporangium persicum</name>
    <dbReference type="NCBI Taxonomy" id="2698649"/>
    <lineage>
        <taxon>Bacteria</taxon>
        <taxon>Bacillati</taxon>
        <taxon>Actinomycetota</taxon>
        <taxon>Actinomycetes</taxon>
        <taxon>Pseudonocardiales</taxon>
        <taxon>Pseudonocardiaceae</taxon>
        <taxon>Kibdelosporangium</taxon>
    </lineage>
</organism>
<dbReference type="Gene3D" id="1.20.1560.10">
    <property type="entry name" value="ABC transporter type 1, transmembrane domain"/>
    <property type="match status" value="1"/>
</dbReference>
<feature type="domain" description="ABC transmembrane type-1" evidence="9">
    <location>
        <begin position="72"/>
        <end position="350"/>
    </location>
</feature>
<dbReference type="InterPro" id="IPR003593">
    <property type="entry name" value="AAA+_ATPase"/>
</dbReference>
<dbReference type="PANTHER" id="PTHR43394:SF1">
    <property type="entry name" value="ATP-BINDING CASSETTE SUB-FAMILY B MEMBER 10, MITOCHONDRIAL"/>
    <property type="match status" value="1"/>
</dbReference>
<evidence type="ECO:0000256" key="2">
    <source>
        <dbReference type="ARBA" id="ARBA00022692"/>
    </source>
</evidence>
<dbReference type="InterPro" id="IPR039421">
    <property type="entry name" value="Type_1_exporter"/>
</dbReference>
<evidence type="ECO:0000313" key="11">
    <source>
        <dbReference type="Proteomes" id="UP000763557"/>
    </source>
</evidence>
<dbReference type="SUPFAM" id="SSF52540">
    <property type="entry name" value="P-loop containing nucleoside triphosphate hydrolases"/>
    <property type="match status" value="1"/>
</dbReference>
<accession>A0ABX2F018</accession>
<dbReference type="GO" id="GO:0005524">
    <property type="term" value="F:ATP binding"/>
    <property type="evidence" value="ECO:0007669"/>
    <property type="project" value="UniProtKB-KW"/>
</dbReference>
<keyword evidence="2 7" id="KW-0812">Transmembrane</keyword>
<evidence type="ECO:0000259" key="9">
    <source>
        <dbReference type="PROSITE" id="PS50929"/>
    </source>
</evidence>
<reference evidence="10 11" key="1">
    <citation type="submission" date="2020-01" db="EMBL/GenBank/DDBJ databases">
        <title>Kibdelosporangium persica a novel Actinomycetes from a hot desert in Iran.</title>
        <authorList>
            <person name="Safaei N."/>
            <person name="Zaburannyi N."/>
            <person name="Mueller R."/>
            <person name="Wink J."/>
        </authorList>
    </citation>
    <scope>NUCLEOTIDE SEQUENCE [LARGE SCALE GENOMIC DNA]</scope>
    <source>
        <strain evidence="10 11">4NS15</strain>
    </source>
</reference>
<dbReference type="EMBL" id="JAAATY010000003">
    <property type="protein sequence ID" value="NRN64273.1"/>
    <property type="molecule type" value="Genomic_DNA"/>
</dbReference>
<dbReference type="SMART" id="SM00382">
    <property type="entry name" value="AAA"/>
    <property type="match status" value="1"/>
</dbReference>
<dbReference type="PROSITE" id="PS50929">
    <property type="entry name" value="ABC_TM1F"/>
    <property type="match status" value="1"/>
</dbReference>
<feature type="transmembrane region" description="Helical" evidence="7">
    <location>
        <begin position="287"/>
        <end position="306"/>
    </location>
</feature>
<proteinExistence type="predicted"/>